<dbReference type="Proteomes" id="UP001171111">
    <property type="component" value="Unassembled WGS sequence"/>
</dbReference>
<keyword evidence="4" id="KW-1185">Reference proteome</keyword>
<dbReference type="InterPro" id="IPR013430">
    <property type="entry name" value="Toxin_antidote_HigA"/>
</dbReference>
<dbReference type="Pfam" id="PF01381">
    <property type="entry name" value="HTH_3"/>
    <property type="match status" value="1"/>
</dbReference>
<dbReference type="PROSITE" id="PS50943">
    <property type="entry name" value="HTH_CROC1"/>
    <property type="match status" value="1"/>
</dbReference>
<evidence type="ECO:0000313" key="3">
    <source>
        <dbReference type="EMBL" id="MDO2410107.1"/>
    </source>
</evidence>
<name>A0ABT8T8M8_9BACT</name>
<organism evidence="3 4">
    <name type="scientific">Campylobacter magnus</name>
    <dbReference type="NCBI Taxonomy" id="3026462"/>
    <lineage>
        <taxon>Bacteria</taxon>
        <taxon>Pseudomonadati</taxon>
        <taxon>Campylobacterota</taxon>
        <taxon>Epsilonproteobacteria</taxon>
        <taxon>Campylobacterales</taxon>
        <taxon>Campylobacteraceae</taxon>
        <taxon>Campylobacter</taxon>
    </lineage>
</organism>
<feature type="domain" description="HTH cro/C1-type" evidence="2">
    <location>
        <begin position="22"/>
        <end position="68"/>
    </location>
</feature>
<proteinExistence type="predicted"/>
<reference evidence="3 4" key="1">
    <citation type="submission" date="2023-06" db="EMBL/GenBank/DDBJ databases">
        <title>Campylobacter magnum sp. nov., isolated from cecal contents of domestic pigs (Sus scrofa domesticus).</title>
        <authorList>
            <person name="Papic B."/>
            <person name="Gruntar I."/>
        </authorList>
    </citation>
    <scope>NUCLEOTIDE SEQUENCE [LARGE SCALE GENOMIC DNA]</scope>
    <source>
        <strain evidence="4">34484-21</strain>
    </source>
</reference>
<dbReference type="CDD" id="cd00093">
    <property type="entry name" value="HTH_XRE"/>
    <property type="match status" value="1"/>
</dbReference>
<dbReference type="PANTHER" id="PTHR36924">
    <property type="entry name" value="ANTITOXIN HIGA-1"/>
    <property type="match status" value="1"/>
</dbReference>
<evidence type="ECO:0000256" key="1">
    <source>
        <dbReference type="ARBA" id="ARBA00023125"/>
    </source>
</evidence>
<dbReference type="Gene3D" id="1.10.260.40">
    <property type="entry name" value="lambda repressor-like DNA-binding domains"/>
    <property type="match status" value="1"/>
</dbReference>
<dbReference type="NCBIfam" id="TIGR02607">
    <property type="entry name" value="antidote_HigA"/>
    <property type="match status" value="1"/>
</dbReference>
<evidence type="ECO:0000313" key="4">
    <source>
        <dbReference type="Proteomes" id="UP001171111"/>
    </source>
</evidence>
<evidence type="ECO:0000259" key="2">
    <source>
        <dbReference type="PROSITE" id="PS50943"/>
    </source>
</evidence>
<sequence>MQKIELPTIAEILDEEFMQPYGISAYRLAKDISVPVSRIQDILHGRRKISVDTALRLSKYFGLSESYFLDLQNEIELRKSKNRQKAELENIKPITQISA</sequence>
<comment type="caution">
    <text evidence="3">The sequence shown here is derived from an EMBL/GenBank/DDBJ whole genome shotgun (WGS) entry which is preliminary data.</text>
</comment>
<dbReference type="RefSeq" id="WP_273931294.1">
    <property type="nucleotide sequence ID" value="NZ_JAQSLL010000013.1"/>
</dbReference>
<dbReference type="SMART" id="SM00530">
    <property type="entry name" value="HTH_XRE"/>
    <property type="match status" value="1"/>
</dbReference>
<dbReference type="InterPro" id="IPR001387">
    <property type="entry name" value="Cro/C1-type_HTH"/>
</dbReference>
<gene>
    <name evidence="3" type="ORF">Q2362_08425</name>
</gene>
<dbReference type="SUPFAM" id="SSF47413">
    <property type="entry name" value="lambda repressor-like DNA-binding domains"/>
    <property type="match status" value="1"/>
</dbReference>
<dbReference type="PANTHER" id="PTHR36924:SF1">
    <property type="entry name" value="ANTITOXIN HIGA-1"/>
    <property type="match status" value="1"/>
</dbReference>
<keyword evidence="1" id="KW-0238">DNA-binding</keyword>
<dbReference type="EMBL" id="JAULJQ010000016">
    <property type="protein sequence ID" value="MDO2410107.1"/>
    <property type="molecule type" value="Genomic_DNA"/>
</dbReference>
<protein>
    <submittedName>
        <fullName evidence="3">HigA family addiction module antitoxin</fullName>
    </submittedName>
</protein>
<dbReference type="InterPro" id="IPR010982">
    <property type="entry name" value="Lambda_DNA-bd_dom_sf"/>
</dbReference>
<accession>A0ABT8T8M8</accession>